<dbReference type="AlphaFoldDB" id="A0A3N4PIQ7"/>
<dbReference type="RefSeq" id="WP_123847107.1">
    <property type="nucleotide sequence ID" value="NZ_RPDH01000002.1"/>
</dbReference>
<feature type="transmembrane region" description="Helical" evidence="1">
    <location>
        <begin position="58"/>
        <end position="76"/>
    </location>
</feature>
<protein>
    <submittedName>
        <fullName evidence="2">Uncharacterized protein</fullName>
    </submittedName>
</protein>
<keyword evidence="1" id="KW-0812">Transmembrane</keyword>
<reference evidence="2 3" key="1">
    <citation type="submission" date="2018-11" db="EMBL/GenBank/DDBJ databases">
        <title>Chitinophaga lutea sp.nov., isolate from arsenic contaminated soil.</title>
        <authorList>
            <person name="Zong Y."/>
        </authorList>
    </citation>
    <scope>NUCLEOTIDE SEQUENCE [LARGE SCALE GENOMIC DNA]</scope>
    <source>
        <strain evidence="2 3">ZY74</strain>
    </source>
</reference>
<gene>
    <name evidence="2" type="ORF">EGT74_13640</name>
</gene>
<sequence length="205" mass="23865">MSENVFTQRNFLHHKKRFEIKVDGLNVQYRHLLGKSDFFVKFEDLGIKTIKSVSGNKPWLVAAFCCVFLAIFLLFLKMSGRDVEEGSVLFYFAIAALCICGYCITYKRLLYLARNDNSNGVAFLLDKPTAKALEDFVQLLKRRRNEYLIEKYGQVTKLMPYEQQRADILWLNNIDALTHDEYHAKIQELNMLFMAMPGLTDFHLS</sequence>
<keyword evidence="3" id="KW-1185">Reference proteome</keyword>
<evidence type="ECO:0000313" key="2">
    <source>
        <dbReference type="EMBL" id="RPE08106.1"/>
    </source>
</evidence>
<evidence type="ECO:0000313" key="3">
    <source>
        <dbReference type="Proteomes" id="UP000278351"/>
    </source>
</evidence>
<feature type="transmembrane region" description="Helical" evidence="1">
    <location>
        <begin position="88"/>
        <end position="106"/>
    </location>
</feature>
<proteinExistence type="predicted"/>
<dbReference type="EMBL" id="RPDH01000002">
    <property type="protein sequence ID" value="RPE08106.1"/>
    <property type="molecule type" value="Genomic_DNA"/>
</dbReference>
<name>A0A3N4PIQ7_9BACT</name>
<keyword evidence="1" id="KW-0472">Membrane</keyword>
<organism evidence="2 3">
    <name type="scientific">Chitinophaga lutea</name>
    <dbReference type="NCBI Taxonomy" id="2488634"/>
    <lineage>
        <taxon>Bacteria</taxon>
        <taxon>Pseudomonadati</taxon>
        <taxon>Bacteroidota</taxon>
        <taxon>Chitinophagia</taxon>
        <taxon>Chitinophagales</taxon>
        <taxon>Chitinophagaceae</taxon>
        <taxon>Chitinophaga</taxon>
    </lineage>
</organism>
<dbReference type="OrthoDB" id="1252436at2"/>
<dbReference type="Proteomes" id="UP000278351">
    <property type="component" value="Unassembled WGS sequence"/>
</dbReference>
<accession>A0A3N4PIQ7</accession>
<evidence type="ECO:0000256" key="1">
    <source>
        <dbReference type="SAM" id="Phobius"/>
    </source>
</evidence>
<keyword evidence="1" id="KW-1133">Transmembrane helix</keyword>
<comment type="caution">
    <text evidence="2">The sequence shown here is derived from an EMBL/GenBank/DDBJ whole genome shotgun (WGS) entry which is preliminary data.</text>
</comment>